<dbReference type="Proteomes" id="UP001148838">
    <property type="component" value="Unassembled WGS sequence"/>
</dbReference>
<comment type="caution">
    <text evidence="1">The sequence shown here is derived from an EMBL/GenBank/DDBJ whole genome shotgun (WGS) entry which is preliminary data.</text>
</comment>
<evidence type="ECO:0008006" key="3">
    <source>
        <dbReference type="Google" id="ProtNLM"/>
    </source>
</evidence>
<keyword evidence="2" id="KW-1185">Reference proteome</keyword>
<gene>
    <name evidence="1" type="ORF">ANN_03909</name>
</gene>
<feature type="non-terminal residue" evidence="1">
    <location>
        <position position="1"/>
    </location>
</feature>
<dbReference type="EMBL" id="JAJSOF020000013">
    <property type="protein sequence ID" value="KAJ4442323.1"/>
    <property type="molecule type" value="Genomic_DNA"/>
</dbReference>
<sequence length="203" mass="23483">LEVKQWQVRGNKNKEAVETRKLDIQQKFWRELGLRVDHPKPAGSGTSNDGNTARTFLNREEISSEITGLDREIIHRFVIVLKTIFCGFTINTQAFEYYARTAEHFVSLYLWYYIPASLHKVLIHGSTIISLAILPIEQISVEAQEARNKHFKEYRESHSRKISREATNVDVMHRLLETSDPVISSLKAASHETKKEESFQRSN</sequence>
<name>A0ABQ8T8M7_PERAM</name>
<evidence type="ECO:0000313" key="1">
    <source>
        <dbReference type="EMBL" id="KAJ4442323.1"/>
    </source>
</evidence>
<protein>
    <recommendedName>
        <fullName evidence="3">Gustatory receptor</fullName>
    </recommendedName>
</protein>
<reference evidence="1 2" key="1">
    <citation type="journal article" date="2022" name="Allergy">
        <title>Genome assembly and annotation of Periplaneta americana reveal a comprehensive cockroach allergen profile.</title>
        <authorList>
            <person name="Wang L."/>
            <person name="Xiong Q."/>
            <person name="Saelim N."/>
            <person name="Wang L."/>
            <person name="Nong W."/>
            <person name="Wan A.T."/>
            <person name="Shi M."/>
            <person name="Liu X."/>
            <person name="Cao Q."/>
            <person name="Hui J.H.L."/>
            <person name="Sookrung N."/>
            <person name="Leung T.F."/>
            <person name="Tungtrongchitr A."/>
            <person name="Tsui S.K.W."/>
        </authorList>
    </citation>
    <scope>NUCLEOTIDE SEQUENCE [LARGE SCALE GENOMIC DNA]</scope>
    <source>
        <strain evidence="1">PWHHKU_190912</strain>
    </source>
</reference>
<proteinExistence type="predicted"/>
<evidence type="ECO:0000313" key="2">
    <source>
        <dbReference type="Proteomes" id="UP001148838"/>
    </source>
</evidence>
<accession>A0ABQ8T8M7</accession>
<organism evidence="1 2">
    <name type="scientific">Periplaneta americana</name>
    <name type="common">American cockroach</name>
    <name type="synonym">Blatta americana</name>
    <dbReference type="NCBI Taxonomy" id="6978"/>
    <lineage>
        <taxon>Eukaryota</taxon>
        <taxon>Metazoa</taxon>
        <taxon>Ecdysozoa</taxon>
        <taxon>Arthropoda</taxon>
        <taxon>Hexapoda</taxon>
        <taxon>Insecta</taxon>
        <taxon>Pterygota</taxon>
        <taxon>Neoptera</taxon>
        <taxon>Polyneoptera</taxon>
        <taxon>Dictyoptera</taxon>
        <taxon>Blattodea</taxon>
        <taxon>Blattoidea</taxon>
        <taxon>Blattidae</taxon>
        <taxon>Blattinae</taxon>
        <taxon>Periplaneta</taxon>
    </lineage>
</organism>